<feature type="transmembrane region" description="Helical" evidence="1">
    <location>
        <begin position="6"/>
        <end position="28"/>
    </location>
</feature>
<accession>A0A6J7EB27</accession>
<organism evidence="2">
    <name type="scientific">freshwater metagenome</name>
    <dbReference type="NCBI Taxonomy" id="449393"/>
    <lineage>
        <taxon>unclassified sequences</taxon>
        <taxon>metagenomes</taxon>
        <taxon>ecological metagenomes</taxon>
    </lineage>
</organism>
<keyword evidence="1" id="KW-0472">Membrane</keyword>
<proteinExistence type="predicted"/>
<evidence type="ECO:0000313" key="2">
    <source>
        <dbReference type="EMBL" id="CAB4880136.1"/>
    </source>
</evidence>
<dbReference type="EMBL" id="CAFBLU010000027">
    <property type="protein sequence ID" value="CAB4880136.1"/>
    <property type="molecule type" value="Genomic_DNA"/>
</dbReference>
<sequence length="157" mass="16497">MSRPARIAIIFVGIVAFVVISLGVGRMLGARDSERVMIEQVIRHQASGNTQALTRYLPDCGAGTKCNKQITALVKRVKGPTLTLEILQITRGAGFGTGGATGVARIAWHLGKRLPVVQCLGIKRTGTVISGFAIHLTSVSNPIAREGACPGVANLLV</sequence>
<keyword evidence="1" id="KW-0812">Transmembrane</keyword>
<evidence type="ECO:0000256" key="1">
    <source>
        <dbReference type="SAM" id="Phobius"/>
    </source>
</evidence>
<name>A0A6J7EB27_9ZZZZ</name>
<keyword evidence="1" id="KW-1133">Transmembrane helix</keyword>
<gene>
    <name evidence="2" type="ORF">UFOPK3444_01320</name>
</gene>
<dbReference type="AlphaFoldDB" id="A0A6J7EB27"/>
<protein>
    <submittedName>
        <fullName evidence="2">Unannotated protein</fullName>
    </submittedName>
</protein>
<reference evidence="2" key="1">
    <citation type="submission" date="2020-05" db="EMBL/GenBank/DDBJ databases">
        <authorList>
            <person name="Chiriac C."/>
            <person name="Salcher M."/>
            <person name="Ghai R."/>
            <person name="Kavagutti S V."/>
        </authorList>
    </citation>
    <scope>NUCLEOTIDE SEQUENCE</scope>
</reference>